<dbReference type="CDD" id="cd01949">
    <property type="entry name" value="GGDEF"/>
    <property type="match status" value="1"/>
</dbReference>
<keyword evidence="1" id="KW-1133">Transmembrane helix</keyword>
<dbReference type="InterPro" id="IPR052155">
    <property type="entry name" value="Biofilm_reg_signaling"/>
</dbReference>
<reference evidence="5" key="1">
    <citation type="journal article" date="2019" name="Int. J. Syst. Evol. Microbiol.">
        <title>The Global Catalogue of Microorganisms (GCM) 10K type strain sequencing project: providing services to taxonomists for standard genome sequencing and annotation.</title>
        <authorList>
            <consortium name="The Broad Institute Genomics Platform"/>
            <consortium name="The Broad Institute Genome Sequencing Center for Infectious Disease"/>
            <person name="Wu L."/>
            <person name="Ma J."/>
        </authorList>
    </citation>
    <scope>NUCLEOTIDE SEQUENCE [LARGE SCALE GENOMIC DNA]</scope>
    <source>
        <strain evidence="5">CECT 7131</strain>
    </source>
</reference>
<dbReference type="PANTHER" id="PTHR44757:SF2">
    <property type="entry name" value="BIOFILM ARCHITECTURE MAINTENANCE PROTEIN MBAA"/>
    <property type="match status" value="1"/>
</dbReference>
<dbReference type="Proteomes" id="UP001529369">
    <property type="component" value="Unassembled WGS sequence"/>
</dbReference>
<evidence type="ECO:0000313" key="4">
    <source>
        <dbReference type="EMBL" id="MDN3567666.1"/>
    </source>
</evidence>
<dbReference type="InterPro" id="IPR029787">
    <property type="entry name" value="Nucleotide_cyclase"/>
</dbReference>
<dbReference type="InterPro" id="IPR035919">
    <property type="entry name" value="EAL_sf"/>
</dbReference>
<dbReference type="InterPro" id="IPR000160">
    <property type="entry name" value="GGDEF_dom"/>
</dbReference>
<dbReference type="RefSeq" id="WP_290319724.1">
    <property type="nucleotide sequence ID" value="NZ_JAUFPN010000196.1"/>
</dbReference>
<dbReference type="InterPro" id="IPR043128">
    <property type="entry name" value="Rev_trsase/Diguanyl_cyclase"/>
</dbReference>
<dbReference type="EMBL" id="JAUFPN010000196">
    <property type="protein sequence ID" value="MDN3567666.1"/>
    <property type="molecule type" value="Genomic_DNA"/>
</dbReference>
<dbReference type="PROSITE" id="PS50883">
    <property type="entry name" value="EAL"/>
    <property type="match status" value="1"/>
</dbReference>
<evidence type="ECO:0000256" key="1">
    <source>
        <dbReference type="SAM" id="Phobius"/>
    </source>
</evidence>
<comment type="caution">
    <text evidence="4">The sequence shown here is derived from an EMBL/GenBank/DDBJ whole genome shotgun (WGS) entry which is preliminary data.</text>
</comment>
<evidence type="ECO:0000259" key="3">
    <source>
        <dbReference type="PROSITE" id="PS50887"/>
    </source>
</evidence>
<dbReference type="PANTHER" id="PTHR44757">
    <property type="entry name" value="DIGUANYLATE CYCLASE DGCP"/>
    <property type="match status" value="1"/>
</dbReference>
<keyword evidence="5" id="KW-1185">Reference proteome</keyword>
<dbReference type="InterPro" id="IPR001633">
    <property type="entry name" value="EAL_dom"/>
</dbReference>
<keyword evidence="1" id="KW-0472">Membrane</keyword>
<evidence type="ECO:0000259" key="2">
    <source>
        <dbReference type="PROSITE" id="PS50883"/>
    </source>
</evidence>
<dbReference type="PROSITE" id="PS50887">
    <property type="entry name" value="GGDEF"/>
    <property type="match status" value="1"/>
</dbReference>
<dbReference type="Gene3D" id="3.20.20.450">
    <property type="entry name" value="EAL domain"/>
    <property type="match status" value="1"/>
</dbReference>
<dbReference type="CDD" id="cd01948">
    <property type="entry name" value="EAL"/>
    <property type="match status" value="1"/>
</dbReference>
<dbReference type="NCBIfam" id="TIGR00254">
    <property type="entry name" value="GGDEF"/>
    <property type="match status" value="1"/>
</dbReference>
<dbReference type="SUPFAM" id="SSF141868">
    <property type="entry name" value="EAL domain-like"/>
    <property type="match status" value="1"/>
</dbReference>
<feature type="domain" description="GGDEF" evidence="3">
    <location>
        <begin position="203"/>
        <end position="339"/>
    </location>
</feature>
<feature type="domain" description="EAL" evidence="2">
    <location>
        <begin position="348"/>
        <end position="598"/>
    </location>
</feature>
<dbReference type="SMART" id="SM00267">
    <property type="entry name" value="GGDEF"/>
    <property type="match status" value="1"/>
</dbReference>
<dbReference type="Pfam" id="PF00990">
    <property type="entry name" value="GGDEF"/>
    <property type="match status" value="1"/>
</dbReference>
<dbReference type="SMART" id="SM00052">
    <property type="entry name" value="EAL"/>
    <property type="match status" value="1"/>
</dbReference>
<proteinExistence type="predicted"/>
<organism evidence="4 5">
    <name type="scientific">Paeniroseomonas aquatica</name>
    <dbReference type="NCBI Taxonomy" id="373043"/>
    <lineage>
        <taxon>Bacteria</taxon>
        <taxon>Pseudomonadati</taxon>
        <taxon>Pseudomonadota</taxon>
        <taxon>Alphaproteobacteria</taxon>
        <taxon>Acetobacterales</taxon>
        <taxon>Acetobacteraceae</taxon>
        <taxon>Paeniroseomonas</taxon>
    </lineage>
</organism>
<dbReference type="Gene3D" id="3.30.70.270">
    <property type="match status" value="1"/>
</dbReference>
<sequence length="600" mass="64501">MSTPEAGVALMVTVLAGLAALAIALALPAAYAFAVHGRLQGSLETGAALHAAEVVEMTRQNPAFWEFDALQVSAGASGPAIRRRVLDSTGRMVMEAGPPEGLAWPVMARRAPVVDGGRLLGEAEAARSVRPEMLATLAVGGISTLFGLLVFGALRVAPLRMLRQALDRAAYLAAHDLLTGLPNRGIFSDRLRHALGQTRRSRQQVAVLCLDLDRFKEVNDTLGHAAGDMLLRTVARRLGACVRESDTVARLGGDEFAIIQPQVNGIAEVQALAQRIVEAIERPIDLDGPHASVGVSIGIAVAGLGNGRSADPLQMLKDADLALYQAKESGRGRWSFFSPEMNRKLMERRALEADLRKALSEGQFRLAYQPQLDLKTKRVTGAEALLRWQRPGYGNVSPDSFIGLAEEVGLIAQIGNWALQEACRQAVTWPGHLRVAVNVSAVQFRLPGLYESVAAALATSGLHPGRLELEITEGVLLSDTVETLVMLERLRSLGVKIAMDDFGTGYSSLGYLQKFRFDKIKIDRSFVRHLGENIDAEAIVRAVVGMSRTLGIRSNAEGVESQEQADLLASEGCMEVQGYLFGKPMTADDFAEFLKVGGSG</sequence>
<protein>
    <submittedName>
        <fullName evidence="4">EAL domain-containing protein</fullName>
    </submittedName>
</protein>
<name>A0ABT8AD38_9PROT</name>
<evidence type="ECO:0000313" key="5">
    <source>
        <dbReference type="Proteomes" id="UP001529369"/>
    </source>
</evidence>
<dbReference type="SUPFAM" id="SSF55073">
    <property type="entry name" value="Nucleotide cyclase"/>
    <property type="match status" value="1"/>
</dbReference>
<feature type="transmembrane region" description="Helical" evidence="1">
    <location>
        <begin position="133"/>
        <end position="154"/>
    </location>
</feature>
<keyword evidence="1" id="KW-0812">Transmembrane</keyword>
<gene>
    <name evidence="4" type="ORF">QWZ14_25075</name>
</gene>
<accession>A0ABT8AD38</accession>
<dbReference type="Pfam" id="PF00563">
    <property type="entry name" value="EAL"/>
    <property type="match status" value="1"/>
</dbReference>